<proteinExistence type="predicted"/>
<dbReference type="EMBL" id="SMAK01000005">
    <property type="protein sequence ID" value="TCT10524.1"/>
    <property type="molecule type" value="Genomic_DNA"/>
</dbReference>
<evidence type="ECO:0000313" key="2">
    <source>
        <dbReference type="Proteomes" id="UP000295678"/>
    </source>
</evidence>
<reference evidence="1 2" key="1">
    <citation type="submission" date="2019-03" db="EMBL/GenBank/DDBJ databases">
        <title>Genomic Encyclopedia of Type Strains, Phase IV (KMG-IV): sequencing the most valuable type-strain genomes for metagenomic binning, comparative biology and taxonomic classification.</title>
        <authorList>
            <person name="Goeker M."/>
        </authorList>
    </citation>
    <scope>NUCLEOTIDE SEQUENCE [LARGE SCALE GENOMIC DNA]</scope>
    <source>
        <strain evidence="1 2">DSM 19345</strain>
    </source>
</reference>
<dbReference type="SUPFAM" id="SSF46894">
    <property type="entry name" value="C-terminal effector domain of the bipartite response regulators"/>
    <property type="match status" value="1"/>
</dbReference>
<dbReference type="OrthoDB" id="7760280at2"/>
<name>A0A4R3MAB3_9HYPH</name>
<dbReference type="Gene3D" id="1.10.10.10">
    <property type="entry name" value="Winged helix-like DNA-binding domain superfamily/Winged helix DNA-binding domain"/>
    <property type="match status" value="1"/>
</dbReference>
<dbReference type="AlphaFoldDB" id="A0A4R3MAB3"/>
<dbReference type="InterPro" id="IPR036388">
    <property type="entry name" value="WH-like_DNA-bd_sf"/>
</dbReference>
<dbReference type="GO" id="GO:0003677">
    <property type="term" value="F:DNA binding"/>
    <property type="evidence" value="ECO:0007669"/>
    <property type="project" value="InterPro"/>
</dbReference>
<dbReference type="InterPro" id="IPR016032">
    <property type="entry name" value="Sig_transdc_resp-reg_C-effctor"/>
</dbReference>
<comment type="caution">
    <text evidence="1">The sequence shown here is derived from an EMBL/GenBank/DDBJ whole genome shotgun (WGS) entry which is preliminary data.</text>
</comment>
<dbReference type="GO" id="GO:0006355">
    <property type="term" value="P:regulation of DNA-templated transcription"/>
    <property type="evidence" value="ECO:0007669"/>
    <property type="project" value="InterPro"/>
</dbReference>
<evidence type="ECO:0000313" key="1">
    <source>
        <dbReference type="EMBL" id="TCT10524.1"/>
    </source>
</evidence>
<organism evidence="1 2">
    <name type="scientific">Tepidamorphus gemmatus</name>
    <dbReference type="NCBI Taxonomy" id="747076"/>
    <lineage>
        <taxon>Bacteria</taxon>
        <taxon>Pseudomonadati</taxon>
        <taxon>Pseudomonadota</taxon>
        <taxon>Alphaproteobacteria</taxon>
        <taxon>Hyphomicrobiales</taxon>
        <taxon>Tepidamorphaceae</taxon>
        <taxon>Tepidamorphus</taxon>
    </lineage>
</organism>
<protein>
    <submittedName>
        <fullName evidence="1">Transcriptional regulator</fullName>
    </submittedName>
</protein>
<sequence length="327" mass="35544">MGCVVSESLETLLLRLSEAGETATLWGRQAKPHLGSEFERLLARRILVEQAPATEWPVCASCECGLDARPVQAVGDRYIAPCPYDHRCDVTLDNDDLRSFRIDGEVLIKEIAAASGIPDEPELVLPGIWHLGRLGSKRAVFGVLSISAAMQPGLIVAMRAAARGQPVTLVAPPLPTSERQQFKQAGIHLVAVRDAIGHNGAAWALDPARLAPHIVGEPRLVIARSIKSVSLDGIDCALSDQTFKLLCLLAARARGDQPFATTRDIEQEIWGASLHRVSRPARDVVRELREALAAGASEPDAVRRLIENKRNRGWRLTLAADAIDLRN</sequence>
<gene>
    <name evidence="1" type="ORF">EDC22_10521</name>
</gene>
<accession>A0A4R3MAB3</accession>
<dbReference type="Proteomes" id="UP000295678">
    <property type="component" value="Unassembled WGS sequence"/>
</dbReference>
<keyword evidence="2" id="KW-1185">Reference proteome</keyword>